<dbReference type="AlphaFoldDB" id="A0A2A2GGY4"/>
<keyword evidence="2" id="KW-1185">Reference proteome</keyword>
<dbReference type="OrthoDB" id="7107775at2"/>
<dbReference type="RefSeq" id="WP_095640495.1">
    <property type="nucleotide sequence ID" value="NZ_NSJZ01000009.1"/>
</dbReference>
<sequence>MTRFRRSICLEQLTPKALEDNPWFRELLLRWHPSGKPSERAPEGRVTSLRVGIRDGYLTFYCAGQQIAYVKCSERQFFEKAHY</sequence>
<comment type="caution">
    <text evidence="1">The sequence shown here is derived from an EMBL/GenBank/DDBJ whole genome shotgun (WGS) entry which is preliminary data.</text>
</comment>
<gene>
    <name evidence="1" type="ORF">CK240_11560</name>
</gene>
<organism evidence="1 2">
    <name type="scientific">Paracoccus salipaludis</name>
    <dbReference type="NCBI Taxonomy" id="2032623"/>
    <lineage>
        <taxon>Bacteria</taxon>
        <taxon>Pseudomonadati</taxon>
        <taxon>Pseudomonadota</taxon>
        <taxon>Alphaproteobacteria</taxon>
        <taxon>Rhodobacterales</taxon>
        <taxon>Paracoccaceae</taxon>
        <taxon>Paracoccus</taxon>
    </lineage>
</organism>
<accession>A0A2A2GGY4</accession>
<evidence type="ECO:0000313" key="2">
    <source>
        <dbReference type="Proteomes" id="UP000218023"/>
    </source>
</evidence>
<reference evidence="1 2" key="1">
    <citation type="submission" date="2017-09" db="EMBL/GenBank/DDBJ databases">
        <title>Paracoccus alkalisoli sp. nov., isolated from saline alkaline soil.</title>
        <authorList>
            <person name="Dong X."/>
            <person name="Zhang G."/>
        </authorList>
    </citation>
    <scope>NUCLEOTIDE SEQUENCE [LARGE SCALE GENOMIC DNA]</scope>
    <source>
        <strain evidence="1 2">WN007</strain>
    </source>
</reference>
<dbReference type="EMBL" id="NSJZ01000009">
    <property type="protein sequence ID" value="PAU96896.1"/>
    <property type="molecule type" value="Genomic_DNA"/>
</dbReference>
<name>A0A2A2GGY4_9RHOB</name>
<proteinExistence type="predicted"/>
<protein>
    <submittedName>
        <fullName evidence="1">Uncharacterized protein</fullName>
    </submittedName>
</protein>
<dbReference type="Proteomes" id="UP000218023">
    <property type="component" value="Unassembled WGS sequence"/>
</dbReference>
<evidence type="ECO:0000313" key="1">
    <source>
        <dbReference type="EMBL" id="PAU96896.1"/>
    </source>
</evidence>